<organism evidence="1 2">
    <name type="scientific">Colletotrichum gloeosporioides (strain Cg-14)</name>
    <name type="common">Anthracnose fungus</name>
    <name type="synonym">Glomerella cingulata</name>
    <dbReference type="NCBI Taxonomy" id="1237896"/>
    <lineage>
        <taxon>Eukaryota</taxon>
        <taxon>Fungi</taxon>
        <taxon>Dikarya</taxon>
        <taxon>Ascomycota</taxon>
        <taxon>Pezizomycotina</taxon>
        <taxon>Sordariomycetes</taxon>
        <taxon>Hypocreomycetidae</taxon>
        <taxon>Glomerellales</taxon>
        <taxon>Glomerellaceae</taxon>
        <taxon>Colletotrichum</taxon>
        <taxon>Colletotrichum gloeosporioides species complex</taxon>
    </lineage>
</organism>
<accession>T0K6N6</accession>
<dbReference type="Proteomes" id="UP000015530">
    <property type="component" value="Unassembled WGS sequence"/>
</dbReference>
<dbReference type="HOGENOM" id="CLU_3106221_0_0_1"/>
<comment type="caution">
    <text evidence="1">The sequence shown here is derived from an EMBL/GenBank/DDBJ whole genome shotgun (WGS) entry which is preliminary data.</text>
</comment>
<reference evidence="2" key="1">
    <citation type="journal article" date="2013" name="Mol. Plant Microbe Interact.">
        <title>Global aspects of pacC regulation of pathogenicity genes in Colletotrichum gloeosporioides as revealed by transcriptome analysis.</title>
        <authorList>
            <person name="Alkan N."/>
            <person name="Meng X."/>
            <person name="Friedlander G."/>
            <person name="Reuveni E."/>
            <person name="Sukno S."/>
            <person name="Sherman A."/>
            <person name="Thon M."/>
            <person name="Fluhr R."/>
            <person name="Prusky D."/>
        </authorList>
    </citation>
    <scope>NUCLEOTIDE SEQUENCE [LARGE SCALE GENOMIC DNA]</scope>
    <source>
        <strain evidence="2">Cg-14</strain>
    </source>
</reference>
<proteinExistence type="predicted"/>
<evidence type="ECO:0000313" key="1">
    <source>
        <dbReference type="EMBL" id="EQB51142.1"/>
    </source>
</evidence>
<protein>
    <submittedName>
        <fullName evidence="1">Uncharacterized protein</fullName>
    </submittedName>
</protein>
<sequence>MIDTMGVLESGKDGIANNAVGRMQTRAWMPYRWVEGSKPAREEATKWVGAG</sequence>
<name>T0K6N6_COLGC</name>
<evidence type="ECO:0000313" key="2">
    <source>
        <dbReference type="Proteomes" id="UP000015530"/>
    </source>
</evidence>
<dbReference type="EMBL" id="AMYD01001881">
    <property type="protein sequence ID" value="EQB51142.1"/>
    <property type="molecule type" value="Genomic_DNA"/>
</dbReference>
<gene>
    <name evidence="1" type="ORF">CGLO_09346</name>
</gene>
<dbReference type="AlphaFoldDB" id="T0K6N6"/>